<accession>A0A6J5T365</accession>
<gene>
    <name evidence="2" type="ORF">UFOVP1655_66</name>
</gene>
<proteinExistence type="predicted"/>
<keyword evidence="1" id="KW-0472">Membrane</keyword>
<dbReference type="InterPro" id="IPR021497">
    <property type="entry name" value="GTA_holin_3TM"/>
</dbReference>
<reference evidence="2" key="1">
    <citation type="submission" date="2020-05" db="EMBL/GenBank/DDBJ databases">
        <authorList>
            <person name="Chiriac C."/>
            <person name="Salcher M."/>
            <person name="Ghai R."/>
            <person name="Kavagutti S V."/>
        </authorList>
    </citation>
    <scope>NUCLEOTIDE SEQUENCE</scope>
</reference>
<organism evidence="2">
    <name type="scientific">uncultured Caudovirales phage</name>
    <dbReference type="NCBI Taxonomy" id="2100421"/>
    <lineage>
        <taxon>Viruses</taxon>
        <taxon>Duplodnaviria</taxon>
        <taxon>Heunggongvirae</taxon>
        <taxon>Uroviricota</taxon>
        <taxon>Caudoviricetes</taxon>
        <taxon>Peduoviridae</taxon>
        <taxon>Maltschvirus</taxon>
        <taxon>Maltschvirus maltsch</taxon>
    </lineage>
</organism>
<protein>
    <submittedName>
        <fullName evidence="2">Holin of 3TMs, for gene-transfer release</fullName>
    </submittedName>
</protein>
<dbReference type="Pfam" id="PF11351">
    <property type="entry name" value="GTA_holin_3TM"/>
    <property type="match status" value="1"/>
</dbReference>
<evidence type="ECO:0000256" key="1">
    <source>
        <dbReference type="SAM" id="Phobius"/>
    </source>
</evidence>
<sequence>MAIAKKEEKKEDFMTSKWRPMMAISYMAICLFDFMVGPILYNVLQYLNPGQHLEMWQAVTLQGGGLYHLSMGAIIGITAFGRTKEKLAETTE</sequence>
<keyword evidence="1" id="KW-0812">Transmembrane</keyword>
<dbReference type="EMBL" id="LR797523">
    <property type="protein sequence ID" value="CAB4222252.1"/>
    <property type="molecule type" value="Genomic_DNA"/>
</dbReference>
<feature type="transmembrane region" description="Helical" evidence="1">
    <location>
        <begin position="64"/>
        <end position="81"/>
    </location>
</feature>
<feature type="transmembrane region" description="Helical" evidence="1">
    <location>
        <begin position="21"/>
        <end position="44"/>
    </location>
</feature>
<keyword evidence="1" id="KW-1133">Transmembrane helix</keyword>
<evidence type="ECO:0000313" key="2">
    <source>
        <dbReference type="EMBL" id="CAB4222252.1"/>
    </source>
</evidence>
<name>A0A6J5T365_9CAUD</name>